<reference evidence="2 3" key="1">
    <citation type="submission" date="2016-07" db="EMBL/GenBank/DDBJ databases">
        <title>Pervasive Adenine N6-methylation of Active Genes in Fungi.</title>
        <authorList>
            <consortium name="DOE Joint Genome Institute"/>
            <person name="Mondo S.J."/>
            <person name="Dannebaum R.O."/>
            <person name="Kuo R.C."/>
            <person name="Labutti K."/>
            <person name="Haridas S."/>
            <person name="Kuo A."/>
            <person name="Salamov A."/>
            <person name="Ahrendt S.R."/>
            <person name="Lipzen A."/>
            <person name="Sullivan W."/>
            <person name="Andreopoulos W.B."/>
            <person name="Clum A."/>
            <person name="Lindquist E."/>
            <person name="Daum C."/>
            <person name="Ramamoorthy G.K."/>
            <person name="Gryganskyi A."/>
            <person name="Culley D."/>
            <person name="Magnuson J.K."/>
            <person name="James T.Y."/>
            <person name="O'Malley M.A."/>
            <person name="Stajich J.E."/>
            <person name="Spatafora J.W."/>
            <person name="Visel A."/>
            <person name="Grigoriev I.V."/>
        </authorList>
    </citation>
    <scope>NUCLEOTIDE SEQUENCE [LARGE SCALE GENOMIC DNA]</scope>
    <source>
        <strain evidence="2 3">CBS 931.73</strain>
    </source>
</reference>
<dbReference type="AlphaFoldDB" id="A0A1Y1YSQ9"/>
<proteinExistence type="inferred from homology"/>
<protein>
    <recommendedName>
        <fullName evidence="4">Protein FAM72</fullName>
    </recommendedName>
</protein>
<evidence type="ECO:0000313" key="3">
    <source>
        <dbReference type="Proteomes" id="UP000193498"/>
    </source>
</evidence>
<dbReference type="Proteomes" id="UP000193498">
    <property type="component" value="Unassembled WGS sequence"/>
</dbReference>
<accession>A0A1Y1YSQ9</accession>
<comment type="similarity">
    <text evidence="1">Belongs to the FAM72 family.</text>
</comment>
<dbReference type="GO" id="GO:0005829">
    <property type="term" value="C:cytosol"/>
    <property type="evidence" value="ECO:0007669"/>
    <property type="project" value="UniProtKB-ARBA"/>
</dbReference>
<keyword evidence="3" id="KW-1185">Reference proteome</keyword>
<evidence type="ECO:0000313" key="2">
    <source>
        <dbReference type="EMBL" id="ORY01006.1"/>
    </source>
</evidence>
<name>A0A1Y1YSQ9_9FUNG</name>
<dbReference type="PANTHER" id="PTHR31841:SF1">
    <property type="entry name" value="PROTEIN FAM72A-RELATED"/>
    <property type="match status" value="1"/>
</dbReference>
<organism evidence="2 3">
    <name type="scientific">Basidiobolus meristosporus CBS 931.73</name>
    <dbReference type="NCBI Taxonomy" id="1314790"/>
    <lineage>
        <taxon>Eukaryota</taxon>
        <taxon>Fungi</taxon>
        <taxon>Fungi incertae sedis</taxon>
        <taxon>Zoopagomycota</taxon>
        <taxon>Entomophthoromycotina</taxon>
        <taxon>Basidiobolomycetes</taxon>
        <taxon>Basidiobolales</taxon>
        <taxon>Basidiobolaceae</taxon>
        <taxon>Basidiobolus</taxon>
    </lineage>
</organism>
<dbReference type="InParanoid" id="A0A1Y1YSQ9"/>
<comment type="caution">
    <text evidence="2">The sequence shown here is derived from an EMBL/GenBank/DDBJ whole genome shotgun (WGS) entry which is preliminary data.</text>
</comment>
<dbReference type="OrthoDB" id="2526683at2759"/>
<dbReference type="EMBL" id="MCFE01000075">
    <property type="protein sequence ID" value="ORY01006.1"/>
    <property type="molecule type" value="Genomic_DNA"/>
</dbReference>
<dbReference type="InterPro" id="IPR026768">
    <property type="entry name" value="YPEH2ZP"/>
</dbReference>
<sequence length="138" mass="15842">MVKTPHPFSNGKKVLFLNCKHCQTLLTDRAMKAMLVARPSVHLYSTDWEPINCRTAFDEQDRLKISCTCELQHTACSCCGNIVGYFIVNPCSRCNSQNTNGHKWVFHLEDVEEASRLNGLGKSWQEEERRHRNSWVAS</sequence>
<evidence type="ECO:0008006" key="4">
    <source>
        <dbReference type="Google" id="ProtNLM"/>
    </source>
</evidence>
<gene>
    <name evidence="2" type="ORF">K493DRAFT_210252</name>
</gene>
<evidence type="ECO:0000256" key="1">
    <source>
        <dbReference type="ARBA" id="ARBA00006888"/>
    </source>
</evidence>
<dbReference type="Pfam" id="PF14976">
    <property type="entry name" value="YPEH2ZP"/>
    <property type="match status" value="1"/>
</dbReference>
<dbReference type="PANTHER" id="PTHR31841">
    <property type="entry name" value="PROTEIN FAM72A-RELATED"/>
    <property type="match status" value="1"/>
</dbReference>